<keyword evidence="3 6" id="KW-1133">Transmembrane helix</keyword>
<keyword evidence="9" id="KW-1185">Reference proteome</keyword>
<dbReference type="GO" id="GO:0016020">
    <property type="term" value="C:membrane"/>
    <property type="evidence" value="ECO:0007669"/>
    <property type="project" value="UniProtKB-SubCell"/>
</dbReference>
<dbReference type="RefSeq" id="XP_037162068.1">
    <property type="nucleotide sequence ID" value="XM_037310974.1"/>
</dbReference>
<feature type="domain" description="Rhodopsin" evidence="7">
    <location>
        <begin position="35"/>
        <end position="193"/>
    </location>
</feature>
<evidence type="ECO:0000256" key="5">
    <source>
        <dbReference type="ARBA" id="ARBA00038359"/>
    </source>
</evidence>
<accession>A0A8H6L228</accession>
<evidence type="ECO:0000256" key="6">
    <source>
        <dbReference type="SAM" id="Phobius"/>
    </source>
</evidence>
<evidence type="ECO:0000256" key="4">
    <source>
        <dbReference type="ARBA" id="ARBA00023136"/>
    </source>
</evidence>
<dbReference type="OrthoDB" id="3934549at2759"/>
<sequence length="394" mass="42746">MATPSPPVQDSNLRGMTVSSISLVTFATGANLVFLRMYVRMKRRITGWDDYTICVALVILPSDSHNTKLGLAHWTQTLSLLGTVANVYQVANGAGRHIDTLTPVQLSEFIKWTFVQGIEFVIGTCFVKISVCISILRFISKTRHLVRYFIYVIMGFLIISTLGLVVALLAQCRPLRALYDLDIKGKCYSENVSTSIAYVQAGEYSPLPLCDISDVIPAINIFTDFTCAGLPALIIRRLQINRSLKIGLSVVMGLGVVTASFSILRIAFLHTNSSADVTHADAVNMVFAVLEQNLGIIAASIATVRPLFANLGPIVQVSSETVPGPYASDRPFLGYSNVPGAGGIPKSIALSPMRITQATNVDQLRKCEGPSGANVDIMREYQEPSKEEAPSESV</sequence>
<comment type="subcellular location">
    <subcellularLocation>
        <location evidence="1">Membrane</location>
        <topology evidence="1">Multi-pass membrane protein</topology>
    </subcellularLocation>
</comment>
<evidence type="ECO:0000256" key="3">
    <source>
        <dbReference type="ARBA" id="ARBA00022989"/>
    </source>
</evidence>
<evidence type="ECO:0000313" key="8">
    <source>
        <dbReference type="EMBL" id="KAF6232642.1"/>
    </source>
</evidence>
<dbReference type="Pfam" id="PF20684">
    <property type="entry name" value="Fung_rhodopsin"/>
    <property type="match status" value="2"/>
</dbReference>
<dbReference type="Proteomes" id="UP000578531">
    <property type="component" value="Unassembled WGS sequence"/>
</dbReference>
<feature type="transmembrane region" description="Helical" evidence="6">
    <location>
        <begin position="246"/>
        <end position="268"/>
    </location>
</feature>
<dbReference type="InterPro" id="IPR052337">
    <property type="entry name" value="SAT4-like"/>
</dbReference>
<dbReference type="AlphaFoldDB" id="A0A8H6L228"/>
<feature type="transmembrane region" description="Helical" evidence="6">
    <location>
        <begin position="145"/>
        <end position="170"/>
    </location>
</feature>
<keyword evidence="4 6" id="KW-0472">Membrane</keyword>
<dbReference type="PANTHER" id="PTHR33048:SF47">
    <property type="entry name" value="INTEGRAL MEMBRANE PROTEIN-RELATED"/>
    <property type="match status" value="1"/>
</dbReference>
<gene>
    <name evidence="8" type="ORF">HO173_009081</name>
</gene>
<dbReference type="GeneID" id="59290733"/>
<dbReference type="InterPro" id="IPR049326">
    <property type="entry name" value="Rhodopsin_dom_fungi"/>
</dbReference>
<feature type="transmembrane region" description="Helical" evidence="6">
    <location>
        <begin position="20"/>
        <end position="39"/>
    </location>
</feature>
<dbReference type="EMBL" id="JACCJC010000046">
    <property type="protein sequence ID" value="KAF6232642.1"/>
    <property type="molecule type" value="Genomic_DNA"/>
</dbReference>
<evidence type="ECO:0000259" key="7">
    <source>
        <dbReference type="Pfam" id="PF20684"/>
    </source>
</evidence>
<protein>
    <recommendedName>
        <fullName evidence="7">Rhodopsin domain-containing protein</fullName>
    </recommendedName>
</protein>
<organism evidence="8 9">
    <name type="scientific">Letharia columbiana</name>
    <dbReference type="NCBI Taxonomy" id="112416"/>
    <lineage>
        <taxon>Eukaryota</taxon>
        <taxon>Fungi</taxon>
        <taxon>Dikarya</taxon>
        <taxon>Ascomycota</taxon>
        <taxon>Pezizomycotina</taxon>
        <taxon>Lecanoromycetes</taxon>
        <taxon>OSLEUM clade</taxon>
        <taxon>Lecanoromycetidae</taxon>
        <taxon>Lecanorales</taxon>
        <taxon>Lecanorineae</taxon>
        <taxon>Parmeliaceae</taxon>
        <taxon>Letharia</taxon>
    </lineage>
</organism>
<comment type="caution">
    <text evidence="8">The sequence shown here is derived from an EMBL/GenBank/DDBJ whole genome shotgun (WGS) entry which is preliminary data.</text>
</comment>
<dbReference type="PANTHER" id="PTHR33048">
    <property type="entry name" value="PTH11-LIKE INTEGRAL MEMBRANE PROTEIN (AFU_ORTHOLOGUE AFUA_5G11245)"/>
    <property type="match status" value="1"/>
</dbReference>
<evidence type="ECO:0000256" key="1">
    <source>
        <dbReference type="ARBA" id="ARBA00004141"/>
    </source>
</evidence>
<evidence type="ECO:0000313" key="9">
    <source>
        <dbReference type="Proteomes" id="UP000578531"/>
    </source>
</evidence>
<keyword evidence="2 6" id="KW-0812">Transmembrane</keyword>
<feature type="domain" description="Rhodopsin" evidence="7">
    <location>
        <begin position="218"/>
        <end position="309"/>
    </location>
</feature>
<evidence type="ECO:0000256" key="2">
    <source>
        <dbReference type="ARBA" id="ARBA00022692"/>
    </source>
</evidence>
<reference evidence="8 9" key="1">
    <citation type="journal article" date="2020" name="Genomics">
        <title>Complete, high-quality genomes from long-read metagenomic sequencing of two wolf lichen thalli reveals enigmatic genome architecture.</title>
        <authorList>
            <person name="McKenzie S.K."/>
            <person name="Walston R.F."/>
            <person name="Allen J.L."/>
        </authorList>
    </citation>
    <scope>NUCLEOTIDE SEQUENCE [LARGE SCALE GENOMIC DNA]</scope>
    <source>
        <strain evidence="8">WasteWater2</strain>
    </source>
</reference>
<comment type="similarity">
    <text evidence="5">Belongs to the SAT4 family.</text>
</comment>
<name>A0A8H6L228_9LECA</name>
<proteinExistence type="inferred from homology"/>